<evidence type="ECO:0000313" key="3">
    <source>
        <dbReference type="Proteomes" id="UP000076489"/>
    </source>
</evidence>
<proteinExistence type="predicted"/>
<reference evidence="3" key="1">
    <citation type="submission" date="2016-03" db="EMBL/GenBank/DDBJ databases">
        <authorList>
            <person name="Ray J."/>
            <person name="Price M."/>
            <person name="Deutschbauer A."/>
        </authorList>
    </citation>
    <scope>NUCLEOTIDE SEQUENCE [LARGE SCALE GENOMIC DNA]</scope>
    <source>
        <strain evidence="3">FW300-N1B4</strain>
    </source>
</reference>
<organism evidence="2 3">
    <name type="scientific">Pseudomonas fluorescens</name>
    <dbReference type="NCBI Taxonomy" id="294"/>
    <lineage>
        <taxon>Bacteria</taxon>
        <taxon>Pseudomonadati</taxon>
        <taxon>Pseudomonadota</taxon>
        <taxon>Gammaproteobacteria</taxon>
        <taxon>Pseudomonadales</taxon>
        <taxon>Pseudomonadaceae</taxon>
        <taxon>Pseudomonas</taxon>
    </lineage>
</organism>
<sequence>MRRPHPLFKRPEGMLNRPFSDSHHLRGFAHTTLDISQDQGIDDFVDTLSMPFLLANNVGDPAAPLQRCSARTFASKLMILRTPATAS</sequence>
<dbReference type="Proteomes" id="UP000076489">
    <property type="component" value="Unassembled WGS sequence"/>
</dbReference>
<name>A0A162AYU5_PSEFL</name>
<dbReference type="EMBL" id="LUKJ01000003">
    <property type="protein sequence ID" value="KZN19326.1"/>
    <property type="molecule type" value="Genomic_DNA"/>
</dbReference>
<dbReference type="AlphaFoldDB" id="A0A162AYU5"/>
<comment type="caution">
    <text evidence="2">The sequence shown here is derived from an EMBL/GenBank/DDBJ whole genome shotgun (WGS) entry which is preliminary data.</text>
</comment>
<evidence type="ECO:0000313" key="2">
    <source>
        <dbReference type="EMBL" id="KZN19326.1"/>
    </source>
</evidence>
<accession>A0A162AYU5</accession>
<feature type="region of interest" description="Disordered" evidence="1">
    <location>
        <begin position="1"/>
        <end position="20"/>
    </location>
</feature>
<protein>
    <submittedName>
        <fullName evidence="2">Uncharacterized protein</fullName>
    </submittedName>
</protein>
<evidence type="ECO:0000256" key="1">
    <source>
        <dbReference type="SAM" id="MobiDB-lite"/>
    </source>
</evidence>
<gene>
    <name evidence="2" type="ORF">A1D17_25365</name>
</gene>
<reference evidence="2 3" key="2">
    <citation type="journal article" date="2018" name="Nature">
        <title>Mutant phenotypes for thousands of bacterial genes of unknown function.</title>
        <authorList>
            <person name="Price M.N."/>
            <person name="Wetmore K.M."/>
            <person name="Waters R.J."/>
            <person name="Callaghan M."/>
            <person name="Ray J."/>
            <person name="Liu H."/>
            <person name="Kuehl J.V."/>
            <person name="Melnyk R.A."/>
            <person name="Lamson J.S."/>
            <person name="Suh Y."/>
            <person name="Carlson H.K."/>
            <person name="Esquivel Z."/>
            <person name="Sadeeshkumar H."/>
            <person name="Chakraborty R."/>
            <person name="Zane G.M."/>
            <person name="Rubin B.E."/>
            <person name="Wall J.D."/>
            <person name="Visel A."/>
            <person name="Bristow J."/>
            <person name="Blow M.J."/>
            <person name="Arkin A.P."/>
            <person name="Deutschbauer A.M."/>
        </authorList>
    </citation>
    <scope>NUCLEOTIDE SEQUENCE [LARGE SCALE GENOMIC DNA]</scope>
    <source>
        <strain evidence="2 3">FW300-N1B4</strain>
    </source>
</reference>